<evidence type="ECO:0000256" key="8">
    <source>
        <dbReference type="SAM" id="Phobius"/>
    </source>
</evidence>
<name>M7NU45_9GAMM</name>
<dbReference type="GO" id="GO:0005886">
    <property type="term" value="C:plasma membrane"/>
    <property type="evidence" value="ECO:0007669"/>
    <property type="project" value="UniProtKB-SubCell"/>
</dbReference>
<evidence type="ECO:0000259" key="9">
    <source>
        <dbReference type="PROSITE" id="PS51123"/>
    </source>
</evidence>
<dbReference type="OrthoDB" id="9815217at2"/>
<keyword evidence="11" id="KW-1185">Reference proteome</keyword>
<dbReference type="PANTHER" id="PTHR30329">
    <property type="entry name" value="STATOR ELEMENT OF FLAGELLAR MOTOR COMPLEX"/>
    <property type="match status" value="1"/>
</dbReference>
<evidence type="ECO:0000256" key="2">
    <source>
        <dbReference type="ARBA" id="ARBA00008914"/>
    </source>
</evidence>
<evidence type="ECO:0000256" key="4">
    <source>
        <dbReference type="ARBA" id="ARBA00022692"/>
    </source>
</evidence>
<evidence type="ECO:0000256" key="3">
    <source>
        <dbReference type="ARBA" id="ARBA00022475"/>
    </source>
</evidence>
<keyword evidence="5 8" id="KW-1133">Transmembrane helix</keyword>
<dbReference type="InterPro" id="IPR036737">
    <property type="entry name" value="OmpA-like_sf"/>
</dbReference>
<comment type="caution">
    <text evidence="10">The sequence shown here is derived from an EMBL/GenBank/DDBJ whole genome shotgun (WGS) entry which is preliminary data.</text>
</comment>
<dbReference type="InterPro" id="IPR025713">
    <property type="entry name" value="MotB-like_N_dom"/>
</dbReference>
<dbReference type="InterPro" id="IPR050330">
    <property type="entry name" value="Bact_OuterMem_StrucFunc"/>
</dbReference>
<accession>M7NU45</accession>
<keyword evidence="6 7" id="KW-0472">Membrane</keyword>
<dbReference type="Pfam" id="PF00691">
    <property type="entry name" value="OmpA"/>
    <property type="match status" value="1"/>
</dbReference>
<dbReference type="CDD" id="cd07185">
    <property type="entry name" value="OmpA_C-like"/>
    <property type="match status" value="1"/>
</dbReference>
<dbReference type="PROSITE" id="PS51123">
    <property type="entry name" value="OMPA_2"/>
    <property type="match status" value="1"/>
</dbReference>
<evidence type="ECO:0000256" key="1">
    <source>
        <dbReference type="ARBA" id="ARBA00004162"/>
    </source>
</evidence>
<dbReference type="Gene3D" id="3.30.1330.60">
    <property type="entry name" value="OmpA-like domain"/>
    <property type="match status" value="1"/>
</dbReference>
<reference evidence="10 11" key="1">
    <citation type="journal article" date="2013" name="Genome Announc.">
        <title>Draft Genome Sequence of Methylophaga lonarensis MPLT, a Haloalkaliphilic (Non-Methane-Utilizing) Methylotroph.</title>
        <authorList>
            <person name="Shetty S.A."/>
            <person name="Marathe N.P."/>
            <person name="Munot H."/>
            <person name="Antony C.P."/>
            <person name="Dhotre D.P."/>
            <person name="Murrell J.C."/>
            <person name="Shouche Y.S."/>
        </authorList>
    </citation>
    <scope>NUCLEOTIDE SEQUENCE [LARGE SCALE GENOMIC DNA]</scope>
    <source>
        <strain evidence="10 11">MPL</strain>
    </source>
</reference>
<keyword evidence="10" id="KW-0966">Cell projection</keyword>
<dbReference type="PANTHER" id="PTHR30329:SF21">
    <property type="entry name" value="LIPOPROTEIN YIAD-RELATED"/>
    <property type="match status" value="1"/>
</dbReference>
<keyword evidence="10" id="KW-0282">Flagellum</keyword>
<dbReference type="PATRIC" id="fig|1286106.3.peg.2228"/>
<dbReference type="AlphaFoldDB" id="M7NU45"/>
<keyword evidence="3" id="KW-1003">Cell membrane</keyword>
<comment type="similarity">
    <text evidence="2">Belongs to the MotB family.</text>
</comment>
<evidence type="ECO:0000256" key="7">
    <source>
        <dbReference type="PROSITE-ProRule" id="PRU00473"/>
    </source>
</evidence>
<dbReference type="SUPFAM" id="SSF103088">
    <property type="entry name" value="OmpA-like"/>
    <property type="match status" value="1"/>
</dbReference>
<dbReference type="Proteomes" id="UP000012019">
    <property type="component" value="Unassembled WGS sequence"/>
</dbReference>
<dbReference type="Pfam" id="PF13677">
    <property type="entry name" value="MotB_plug"/>
    <property type="match status" value="1"/>
</dbReference>
<dbReference type="EMBL" id="APHR01000062">
    <property type="protein sequence ID" value="EMR12268.1"/>
    <property type="molecule type" value="Genomic_DNA"/>
</dbReference>
<dbReference type="RefSeq" id="WP_009727185.1">
    <property type="nucleotide sequence ID" value="NZ_APHR01000062.1"/>
</dbReference>
<feature type="transmembrane region" description="Helical" evidence="8">
    <location>
        <begin position="20"/>
        <end position="43"/>
    </location>
</feature>
<organism evidence="10 11">
    <name type="scientific">Methylophaga lonarensis MPL</name>
    <dbReference type="NCBI Taxonomy" id="1286106"/>
    <lineage>
        <taxon>Bacteria</taxon>
        <taxon>Pseudomonadati</taxon>
        <taxon>Pseudomonadota</taxon>
        <taxon>Gammaproteobacteria</taxon>
        <taxon>Thiotrichales</taxon>
        <taxon>Piscirickettsiaceae</taxon>
        <taxon>Methylophaga</taxon>
    </lineage>
</organism>
<sequence length="268" mass="29857">MSEAAQETPRKQPDKKVIIIPRYIATMADLMTLLLCFFILLLSMSEIDIIKYRTMAASMADAFGVDAEIDPLEIPMSTSVISQTFSPNPTDDLPLDVRYQAVDPDQAHLRTDDVEVFMQAMRNQQVATLRELLQDEIAQGMLNIETREDRILVTLEDQASFPSGSAELKREIMPVLDVIAGTLSAIDGMFVVSGHTDNVPLAGGLYRSNWELSASRATSVVHELIERSALPENRFRIEGYGDTQPVAENNSPENRARNRRVEIAVTAF</sequence>
<feature type="domain" description="OmpA-like" evidence="9">
    <location>
        <begin position="148"/>
        <end position="268"/>
    </location>
</feature>
<dbReference type="InterPro" id="IPR006665">
    <property type="entry name" value="OmpA-like"/>
</dbReference>
<gene>
    <name evidence="10" type="primary">motB</name>
    <name evidence="10" type="ORF">MPL1_11143</name>
</gene>
<evidence type="ECO:0000313" key="10">
    <source>
        <dbReference type="EMBL" id="EMR12268.1"/>
    </source>
</evidence>
<keyword evidence="10" id="KW-0969">Cilium</keyword>
<evidence type="ECO:0000256" key="6">
    <source>
        <dbReference type="ARBA" id="ARBA00023136"/>
    </source>
</evidence>
<dbReference type="eggNOG" id="COG1360">
    <property type="taxonomic scope" value="Bacteria"/>
</dbReference>
<proteinExistence type="inferred from homology"/>
<dbReference type="STRING" id="1286106.MPL1_11143"/>
<evidence type="ECO:0000313" key="11">
    <source>
        <dbReference type="Proteomes" id="UP000012019"/>
    </source>
</evidence>
<evidence type="ECO:0000256" key="5">
    <source>
        <dbReference type="ARBA" id="ARBA00022989"/>
    </source>
</evidence>
<comment type="subcellular location">
    <subcellularLocation>
        <location evidence="1">Cell membrane</location>
        <topology evidence="1">Single-pass membrane protein</topology>
    </subcellularLocation>
</comment>
<protein>
    <submittedName>
        <fullName evidence="10">Flagellar motor protein MotB</fullName>
    </submittedName>
</protein>
<keyword evidence="4 8" id="KW-0812">Transmembrane</keyword>